<dbReference type="PANTHER" id="PTHR23508">
    <property type="entry name" value="CARBOXYLIC ACID TRANSPORTER PROTEIN HOMOLOG"/>
    <property type="match status" value="1"/>
</dbReference>
<dbReference type="InterPro" id="IPR011701">
    <property type="entry name" value="MFS"/>
</dbReference>
<dbReference type="Proteomes" id="UP000198598">
    <property type="component" value="Unassembled WGS sequence"/>
</dbReference>
<feature type="transmembrane region" description="Helical" evidence="5">
    <location>
        <begin position="118"/>
        <end position="138"/>
    </location>
</feature>
<feature type="transmembrane region" description="Helical" evidence="5">
    <location>
        <begin position="267"/>
        <end position="288"/>
    </location>
</feature>
<keyword evidence="3 5" id="KW-1133">Transmembrane helix</keyword>
<keyword evidence="8" id="KW-1185">Reference proteome</keyword>
<evidence type="ECO:0000256" key="2">
    <source>
        <dbReference type="ARBA" id="ARBA00022692"/>
    </source>
</evidence>
<dbReference type="RefSeq" id="WP_093826591.1">
    <property type="nucleotide sequence ID" value="NZ_FOLQ01000004.1"/>
</dbReference>
<reference evidence="7 8" key="1">
    <citation type="submission" date="2016-10" db="EMBL/GenBank/DDBJ databases">
        <authorList>
            <person name="de Groot N.N."/>
        </authorList>
    </citation>
    <scope>NUCLEOTIDE SEQUENCE [LARGE SCALE GENOMIC DNA]</scope>
    <source>
        <strain evidence="7 8">DSM 26130</strain>
    </source>
</reference>
<dbReference type="InterPro" id="IPR036259">
    <property type="entry name" value="MFS_trans_sf"/>
</dbReference>
<dbReference type="SUPFAM" id="SSF103473">
    <property type="entry name" value="MFS general substrate transporter"/>
    <property type="match status" value="1"/>
</dbReference>
<proteinExistence type="predicted"/>
<accession>A0A1I1R568</accession>
<evidence type="ECO:0000313" key="7">
    <source>
        <dbReference type="EMBL" id="SFD26703.1"/>
    </source>
</evidence>
<comment type="subcellular location">
    <subcellularLocation>
        <location evidence="1">Membrane</location>
        <topology evidence="1">Multi-pass membrane protein</topology>
    </subcellularLocation>
</comment>
<keyword evidence="2 5" id="KW-0812">Transmembrane</keyword>
<protein>
    <submittedName>
        <fullName evidence="7">Predicted arabinose efflux permease, MFS family</fullName>
    </submittedName>
</protein>
<evidence type="ECO:0000256" key="3">
    <source>
        <dbReference type="ARBA" id="ARBA00022989"/>
    </source>
</evidence>
<dbReference type="GO" id="GO:0005886">
    <property type="term" value="C:plasma membrane"/>
    <property type="evidence" value="ECO:0007669"/>
    <property type="project" value="TreeGrafter"/>
</dbReference>
<dbReference type="PROSITE" id="PS50850">
    <property type="entry name" value="MFS"/>
    <property type="match status" value="1"/>
</dbReference>
<evidence type="ECO:0000256" key="4">
    <source>
        <dbReference type="ARBA" id="ARBA00023136"/>
    </source>
</evidence>
<dbReference type="InterPro" id="IPR020846">
    <property type="entry name" value="MFS_dom"/>
</dbReference>
<dbReference type="Pfam" id="PF07690">
    <property type="entry name" value="MFS_1"/>
    <property type="match status" value="1"/>
</dbReference>
<dbReference type="OrthoDB" id="9787026at2"/>
<dbReference type="PANTHER" id="PTHR23508:SF10">
    <property type="entry name" value="CARBOXYLIC ACID TRANSPORTER PROTEIN HOMOLOG"/>
    <property type="match status" value="1"/>
</dbReference>
<feature type="transmembrane region" description="Helical" evidence="5">
    <location>
        <begin position="62"/>
        <end position="82"/>
    </location>
</feature>
<evidence type="ECO:0000256" key="5">
    <source>
        <dbReference type="SAM" id="Phobius"/>
    </source>
</evidence>
<organism evidence="7 8">
    <name type="scientific">Spirosoma endophyticum</name>
    <dbReference type="NCBI Taxonomy" id="662367"/>
    <lineage>
        <taxon>Bacteria</taxon>
        <taxon>Pseudomonadati</taxon>
        <taxon>Bacteroidota</taxon>
        <taxon>Cytophagia</taxon>
        <taxon>Cytophagales</taxon>
        <taxon>Cytophagaceae</taxon>
        <taxon>Spirosoma</taxon>
    </lineage>
</organism>
<evidence type="ECO:0000256" key="1">
    <source>
        <dbReference type="ARBA" id="ARBA00004141"/>
    </source>
</evidence>
<feature type="transmembrane region" description="Helical" evidence="5">
    <location>
        <begin position="21"/>
        <end position="42"/>
    </location>
</feature>
<dbReference type="EMBL" id="FOLQ01000004">
    <property type="protein sequence ID" value="SFD26703.1"/>
    <property type="molecule type" value="Genomic_DNA"/>
</dbReference>
<feature type="transmembrane region" description="Helical" evidence="5">
    <location>
        <begin position="320"/>
        <end position="343"/>
    </location>
</feature>
<dbReference type="AlphaFoldDB" id="A0A1I1R568"/>
<gene>
    <name evidence="7" type="ORF">SAMN05216167_104158</name>
</gene>
<dbReference type="Gene3D" id="1.20.1250.20">
    <property type="entry name" value="MFS general substrate transporter like domains"/>
    <property type="match status" value="2"/>
</dbReference>
<evidence type="ECO:0000313" key="8">
    <source>
        <dbReference type="Proteomes" id="UP000198598"/>
    </source>
</evidence>
<keyword evidence="4 5" id="KW-0472">Membrane</keyword>
<feature type="transmembrane region" description="Helical" evidence="5">
    <location>
        <begin position="94"/>
        <end position="112"/>
    </location>
</feature>
<evidence type="ECO:0000259" key="6">
    <source>
        <dbReference type="PROSITE" id="PS50850"/>
    </source>
</evidence>
<feature type="transmembrane region" description="Helical" evidence="5">
    <location>
        <begin position="150"/>
        <end position="170"/>
    </location>
</feature>
<feature type="domain" description="Major facilitator superfamily (MFS) profile" evidence="6">
    <location>
        <begin position="20"/>
        <end position="407"/>
    </location>
</feature>
<name>A0A1I1R568_9BACT</name>
<dbReference type="STRING" id="662367.SAMN05216167_104158"/>
<dbReference type="GO" id="GO:0046943">
    <property type="term" value="F:carboxylic acid transmembrane transporter activity"/>
    <property type="evidence" value="ECO:0007669"/>
    <property type="project" value="TreeGrafter"/>
</dbReference>
<feature type="transmembrane region" description="Helical" evidence="5">
    <location>
        <begin position="355"/>
        <end position="377"/>
    </location>
</feature>
<feature type="transmembrane region" description="Helical" evidence="5">
    <location>
        <begin position="176"/>
        <end position="197"/>
    </location>
</feature>
<feature type="transmembrane region" description="Helical" evidence="5">
    <location>
        <begin position="295"/>
        <end position="314"/>
    </location>
</feature>
<feature type="transmembrane region" description="Helical" evidence="5">
    <location>
        <begin position="383"/>
        <end position="404"/>
    </location>
</feature>
<sequence>METIQMPVNQEKRIALPWVSFILCMVAYLFGGTASTLMATYLPMVVPQLIGGTATSGAIGEVGAWISAAFLFGWMAGGLSFGPIADRLGRVQTLGLATGLCGGALLATAFAPDIYVLMVLRALTGAGVGGILLVSTVYLSEVWPERSKPIALGILATAFPVGIVATGALASGFKDWQAAFGVGIAPLITAILIWVFLPESASWKQGRTGRQVVKPDLFSDENQTNLIGGTVIFGAVLIGLWGIFSWLPTWVQSLLPAGQSGQTERGITMMLLGIGGILGGIASGFLVSKLGPRRTLLLTFAGCICACGLLFLTNHSFSPIIYAELALLSLFFGISQGSLSSYVPALFPASIRGTATGFCFNVGRLFTATAVLFVGALTTALGGIGNALLIFSLAFMIAFGAIWFRND</sequence>
<feature type="transmembrane region" description="Helical" evidence="5">
    <location>
        <begin position="226"/>
        <end position="247"/>
    </location>
</feature>